<feature type="region of interest" description="Disordered" evidence="1">
    <location>
        <begin position="57"/>
        <end position="216"/>
    </location>
</feature>
<name>A0A0H3C252_BORBZ</name>
<feature type="compositionally biased region" description="Basic and acidic residues" evidence="1">
    <location>
        <begin position="114"/>
        <end position="216"/>
    </location>
</feature>
<dbReference type="EMBL" id="CP001208">
    <property type="protein sequence ID" value="ACK75296.1"/>
    <property type="molecule type" value="Genomic_DNA"/>
</dbReference>
<dbReference type="KEGG" id="bbz:BbuZS7_R39"/>
<keyword evidence="3" id="KW-0614">Plasmid</keyword>
<evidence type="ECO:0000256" key="2">
    <source>
        <dbReference type="SAM" id="SignalP"/>
    </source>
</evidence>
<evidence type="ECO:0000256" key="1">
    <source>
        <dbReference type="SAM" id="MobiDB-lite"/>
    </source>
</evidence>
<dbReference type="Pfam" id="PF06780">
    <property type="entry name" value="Erp_C"/>
    <property type="match status" value="1"/>
</dbReference>
<feature type="chain" id="PRO_5002605748" evidence="2">
    <location>
        <begin position="23"/>
        <end position="363"/>
    </location>
</feature>
<dbReference type="AlphaFoldDB" id="A0A0H3C252"/>
<accession>A0A0H3C252</accession>
<evidence type="ECO:0000313" key="3">
    <source>
        <dbReference type="EMBL" id="ACK75296.1"/>
    </source>
</evidence>
<gene>
    <name evidence="3" type="primary">erpM</name>
    <name evidence="3" type="ordered locus">BbuZS7_R39</name>
</gene>
<geneLocation type="plasmid" evidence="3 4">
    <name>ZS7_cp32-4</name>
</geneLocation>
<sequence length="363" mass="41843">MNKKILIIFAVFALIISCKNYATGKDIKQNAKGKIKGFLDKVLDPAKDKITSSSSKVDELAKKLQEEDEDNELMQGDDPNNRAIALLPVLPENSHDNPPVPKVKAAAQSGGQQEDQKAKESKDKVEEEKEVVEEKKEEQDSKKEKVEKQSQKQKEEERNSKEEQQKQEEAKARADREREERLKQQEQKRQQEEARVKAEKEKQEREEQQKQEEEKKVKYKIKTLTDKIDEINKDIDGINGKTIVGAEEVIDKITGPVYDDFTDGNKAIYKTWGDLEDEEGEELGKLLKELSDTRHNLRTKLNEGNKAYIVLEKEPNLKENVNVSDIQSDLEKLKSGLEEVKKYFENEDNFEEIKGYIEDSNSY</sequence>
<dbReference type="PROSITE" id="PS51257">
    <property type="entry name" value="PROKAR_LIPOPROTEIN"/>
    <property type="match status" value="1"/>
</dbReference>
<protein>
    <submittedName>
        <fullName evidence="3">ErpM protein</fullName>
    </submittedName>
</protein>
<dbReference type="InterPro" id="IPR009618">
    <property type="entry name" value="Erp"/>
</dbReference>
<proteinExistence type="predicted"/>
<reference evidence="3 4" key="1">
    <citation type="journal article" date="2011" name="J. Bacteriol.">
        <title>Whole-genome sequences of thirteen isolates of Borrelia burgdorferi.</title>
        <authorList>
            <person name="Schutzer S.E."/>
            <person name="Fraser-Liggett C.M."/>
            <person name="Casjens S.R."/>
            <person name="Qiu W.G."/>
            <person name="Dunn J.J."/>
            <person name="Mongodin E.F."/>
            <person name="Luft B.J."/>
        </authorList>
    </citation>
    <scope>NUCLEOTIDE SEQUENCE [LARGE SCALE GENOMIC DNA]</scope>
    <source>
        <strain evidence="3 4">ZS7</strain>
        <plasmid evidence="3 4">ZS7_cp32-4</plasmid>
    </source>
</reference>
<dbReference type="HOGENOM" id="CLU_053097_0_0_12"/>
<evidence type="ECO:0000313" key="4">
    <source>
        <dbReference type="Proteomes" id="UP000006901"/>
    </source>
</evidence>
<dbReference type="Proteomes" id="UP000006901">
    <property type="component" value="Plasmid ZS7_cp32-4"/>
</dbReference>
<dbReference type="SMR" id="A0A0H3C252"/>
<organism evidence="3 4">
    <name type="scientific">Borreliella burgdorferi (strain ZS7)</name>
    <name type="common">Borrelia burgdorferi</name>
    <dbReference type="NCBI Taxonomy" id="445985"/>
    <lineage>
        <taxon>Bacteria</taxon>
        <taxon>Pseudomonadati</taxon>
        <taxon>Spirochaetota</taxon>
        <taxon>Spirochaetia</taxon>
        <taxon>Spirochaetales</taxon>
        <taxon>Borreliaceae</taxon>
        <taxon>Borreliella</taxon>
    </lineage>
</organism>
<keyword evidence="2" id="KW-0732">Signal</keyword>
<feature type="signal peptide" evidence="2">
    <location>
        <begin position="1"/>
        <end position="22"/>
    </location>
</feature>
<dbReference type="RefSeq" id="WP_010883835.1">
    <property type="nucleotide sequence ID" value="NC_011736.1"/>
</dbReference>